<evidence type="ECO:0000256" key="7">
    <source>
        <dbReference type="ARBA" id="ARBA00023002"/>
    </source>
</evidence>
<comment type="catalytic activity">
    <reaction evidence="10 11">
        <text>protoporphyrinogen IX + 3 O2 = protoporphyrin IX + 3 H2O2</text>
        <dbReference type="Rhea" id="RHEA:25576"/>
        <dbReference type="ChEBI" id="CHEBI:15379"/>
        <dbReference type="ChEBI" id="CHEBI:16240"/>
        <dbReference type="ChEBI" id="CHEBI:57306"/>
        <dbReference type="ChEBI" id="CHEBI:57307"/>
        <dbReference type="EC" id="1.3.3.4"/>
    </reaction>
</comment>
<evidence type="ECO:0000256" key="9">
    <source>
        <dbReference type="ARBA" id="ARBA00023244"/>
    </source>
</evidence>
<dbReference type="NCBIfam" id="TIGR00562">
    <property type="entry name" value="proto_IX_ox"/>
    <property type="match status" value="1"/>
</dbReference>
<name>W6UJT2_ECHGR</name>
<dbReference type="InterPro" id="IPR004572">
    <property type="entry name" value="Protoporphyrinogen_oxidase"/>
</dbReference>
<evidence type="ECO:0000256" key="5">
    <source>
        <dbReference type="ARBA" id="ARBA00022630"/>
    </source>
</evidence>
<comment type="similarity">
    <text evidence="3 11">Belongs to the protoporphyrinogen/coproporphyrinogen oxidase family. Protoporphyrinogen oxidase subfamily.</text>
</comment>
<evidence type="ECO:0000256" key="2">
    <source>
        <dbReference type="ARBA" id="ARBA00005073"/>
    </source>
</evidence>
<keyword evidence="13" id="KW-1185">Reference proteome</keyword>
<proteinExistence type="inferred from homology"/>
<dbReference type="GO" id="GO:0006782">
    <property type="term" value="P:protoporphyrinogen IX biosynthetic process"/>
    <property type="evidence" value="ECO:0007669"/>
    <property type="project" value="UniProtKB-UniRule"/>
</dbReference>
<keyword evidence="8 11" id="KW-0350">Heme biosynthesis</keyword>
<dbReference type="OMA" id="WFDQWFG"/>
<dbReference type="Proteomes" id="UP000019149">
    <property type="component" value="Unassembled WGS sequence"/>
</dbReference>
<keyword evidence="5 11" id="KW-0285">Flavoprotein</keyword>
<dbReference type="EMBL" id="APAU02000017">
    <property type="protein sequence ID" value="EUB61800.1"/>
    <property type="molecule type" value="Genomic_DNA"/>
</dbReference>
<reference evidence="12 13" key="1">
    <citation type="journal article" date="2013" name="Nat. Genet.">
        <title>The genome of the hydatid tapeworm Echinococcus granulosus.</title>
        <authorList>
            <person name="Zheng H."/>
            <person name="Zhang W."/>
            <person name="Zhang L."/>
            <person name="Zhang Z."/>
            <person name="Li J."/>
            <person name="Lu G."/>
            <person name="Zhu Y."/>
            <person name="Wang Y."/>
            <person name="Huang Y."/>
            <person name="Liu J."/>
            <person name="Kang H."/>
            <person name="Chen J."/>
            <person name="Wang L."/>
            <person name="Chen A."/>
            <person name="Yu S."/>
            <person name="Gao Z."/>
            <person name="Jin L."/>
            <person name="Gu W."/>
            <person name="Wang Z."/>
            <person name="Zhao L."/>
            <person name="Shi B."/>
            <person name="Wen H."/>
            <person name="Lin R."/>
            <person name="Jones M.K."/>
            <person name="Brejova B."/>
            <person name="Vinar T."/>
            <person name="Zhao G."/>
            <person name="McManus D.P."/>
            <person name="Chen Z."/>
            <person name="Zhou Y."/>
            <person name="Wang S."/>
        </authorList>
    </citation>
    <scope>NUCLEOTIDE SEQUENCE [LARGE SCALE GENOMIC DNA]</scope>
</reference>
<comment type="pathway">
    <text evidence="2 11">Porphyrin-containing compound metabolism; protoporphyrin-IX biosynthesis; protoporphyrin-IX from protoporphyrinogen-IX: step 1/1.</text>
</comment>
<organism evidence="12 13">
    <name type="scientific">Echinococcus granulosus</name>
    <name type="common">Hydatid tapeworm</name>
    <dbReference type="NCBI Taxonomy" id="6210"/>
    <lineage>
        <taxon>Eukaryota</taxon>
        <taxon>Metazoa</taxon>
        <taxon>Spiralia</taxon>
        <taxon>Lophotrochozoa</taxon>
        <taxon>Platyhelminthes</taxon>
        <taxon>Cestoda</taxon>
        <taxon>Eucestoda</taxon>
        <taxon>Cyclophyllidea</taxon>
        <taxon>Taeniidae</taxon>
        <taxon>Echinococcus</taxon>
        <taxon>Echinococcus granulosus group</taxon>
    </lineage>
</organism>
<dbReference type="AlphaFoldDB" id="W6UJT2"/>
<dbReference type="SUPFAM" id="SSF54373">
    <property type="entry name" value="FAD-linked reductases, C-terminal domain"/>
    <property type="match status" value="1"/>
</dbReference>
<comment type="cofactor">
    <cofactor evidence="11">
        <name>FAD</name>
        <dbReference type="ChEBI" id="CHEBI:57692"/>
    </cofactor>
    <text evidence="11">Binds 1 FAD per subunit.</text>
</comment>
<dbReference type="CTD" id="36339061"/>
<dbReference type="GeneID" id="36339061"/>
<dbReference type="PANTHER" id="PTHR42923:SF3">
    <property type="entry name" value="PROTOPORPHYRINOGEN OXIDASE"/>
    <property type="match status" value="1"/>
</dbReference>
<evidence type="ECO:0000256" key="8">
    <source>
        <dbReference type="ARBA" id="ARBA00023133"/>
    </source>
</evidence>
<evidence type="ECO:0000256" key="4">
    <source>
        <dbReference type="ARBA" id="ARBA00012867"/>
    </source>
</evidence>
<dbReference type="STRING" id="6210.W6UJT2"/>
<evidence type="ECO:0000256" key="11">
    <source>
        <dbReference type="RuleBase" id="RU367069"/>
    </source>
</evidence>
<gene>
    <name evidence="12" type="ORF">EGR_03346</name>
</gene>
<evidence type="ECO:0000256" key="10">
    <source>
        <dbReference type="ARBA" id="ARBA00047554"/>
    </source>
</evidence>
<evidence type="ECO:0000256" key="3">
    <source>
        <dbReference type="ARBA" id="ARBA00010551"/>
    </source>
</evidence>
<dbReference type="GO" id="GO:0005743">
    <property type="term" value="C:mitochondrial inner membrane"/>
    <property type="evidence" value="ECO:0007669"/>
    <property type="project" value="UniProtKB-SubCell"/>
</dbReference>
<keyword evidence="9 11" id="KW-0627">Porphyrin biosynthesis</keyword>
<dbReference type="PANTHER" id="PTHR42923">
    <property type="entry name" value="PROTOPORPHYRINOGEN OXIDASE"/>
    <property type="match status" value="1"/>
</dbReference>
<dbReference type="OrthoDB" id="419752at2759"/>
<evidence type="ECO:0000256" key="1">
    <source>
        <dbReference type="ARBA" id="ARBA00002600"/>
    </source>
</evidence>
<sequence>MKANSQPHLSPSGTRCMARCTVVGGGLSGLSTAYLLSRLPQSQVSHVFVYEANKHFGGCFLTGRNPRTGALHDLGPHSARIAAPSSSPLLRMVSSLGFTCGEVFWLPPLKRYIYAAGALRPISLFSLKTKPPFTRSHLALFTRRALTKGPGPLKGDISVDEYLRTRFDDEFAEYLGSALMRGVCGVDSKLVSASAFLNHLIQWEKEAPNVVIGAAKNIVMGKVRSLYPTKRNDVSLHTIDALLPPLSENIAPPSNANVLSFAGGMQVLTNRLAKTLGEQPNVTLRKGACLDLVESGLVSSYQVKADAVFICTPAQQMGLLLERKTFIPPNITKLLSPQIFSAANVAVVALEFEIPNVRLPQGFGHLLPLCEDDTVMGVIYDSCSSPLMDGKILKNATQRTTRFTVMLAPRAAWLKATANETSFNIEHSLRNEMIKIGINALRKHLSLQVKEPCFAHVGIWANAIPTYPVGHLENVRSIRNAINDRLGPESNRTLQLVGSAVDGVGVSDCVKSAVKAVEDFSKQFAV</sequence>
<comment type="function">
    <text evidence="1 11">Catalyzes the 6-electron oxidation of protoporphyrinogen-IX to form protoporphyrin-IX.</text>
</comment>
<dbReference type="InterPro" id="IPR050464">
    <property type="entry name" value="Zeta_carotene_desat/Oxidored"/>
</dbReference>
<evidence type="ECO:0000256" key="6">
    <source>
        <dbReference type="ARBA" id="ARBA00022827"/>
    </source>
</evidence>
<dbReference type="Gene3D" id="3.50.50.60">
    <property type="entry name" value="FAD/NAD(P)-binding domain"/>
    <property type="match status" value="1"/>
</dbReference>
<dbReference type="Pfam" id="PF13450">
    <property type="entry name" value="NAD_binding_8"/>
    <property type="match status" value="1"/>
</dbReference>
<keyword evidence="7 11" id="KW-0560">Oxidoreductase</keyword>
<dbReference type="EC" id="1.3.3.4" evidence="4 11"/>
<dbReference type="KEGG" id="egl:EGR_03346"/>
<evidence type="ECO:0000313" key="13">
    <source>
        <dbReference type="Proteomes" id="UP000019149"/>
    </source>
</evidence>
<dbReference type="GO" id="GO:0004729">
    <property type="term" value="F:oxygen-dependent protoporphyrinogen oxidase activity"/>
    <property type="evidence" value="ECO:0007669"/>
    <property type="project" value="UniProtKB-UniRule"/>
</dbReference>
<comment type="subcellular location">
    <subcellularLocation>
        <location evidence="11">Mitochondrion inner membrane</location>
    </subcellularLocation>
</comment>
<protein>
    <recommendedName>
        <fullName evidence="4 11">Protoporphyrinogen oxidase</fullName>
        <ecNumber evidence="4 11">1.3.3.4</ecNumber>
    </recommendedName>
</protein>
<dbReference type="InterPro" id="IPR036188">
    <property type="entry name" value="FAD/NAD-bd_sf"/>
</dbReference>
<keyword evidence="6 11" id="KW-0274">FAD</keyword>
<evidence type="ECO:0000313" key="12">
    <source>
        <dbReference type="EMBL" id="EUB61800.1"/>
    </source>
</evidence>
<comment type="caution">
    <text evidence="12">The sequence shown here is derived from an EMBL/GenBank/DDBJ whole genome shotgun (WGS) entry which is preliminary data.</text>
</comment>
<dbReference type="RefSeq" id="XP_024352996.1">
    <property type="nucleotide sequence ID" value="XM_024492595.1"/>
</dbReference>
<dbReference type="SUPFAM" id="SSF51905">
    <property type="entry name" value="FAD/NAD(P)-binding domain"/>
    <property type="match status" value="1"/>
</dbReference>
<dbReference type="UniPathway" id="UPA00251">
    <property type="reaction ID" value="UER00324"/>
</dbReference>
<accession>W6UJT2</accession>